<dbReference type="InterPro" id="IPR003768">
    <property type="entry name" value="ScpA"/>
</dbReference>
<evidence type="ECO:0000313" key="3">
    <source>
        <dbReference type="Proteomes" id="UP000192907"/>
    </source>
</evidence>
<keyword evidence="3" id="KW-1185">Reference proteome</keyword>
<gene>
    <name evidence="2" type="ORF">SAMN06296036_101334</name>
</gene>
<dbReference type="OrthoDB" id="9811016at2"/>
<reference evidence="3" key="1">
    <citation type="submission" date="2017-04" db="EMBL/GenBank/DDBJ databases">
        <authorList>
            <person name="Varghese N."/>
            <person name="Submissions S."/>
        </authorList>
    </citation>
    <scope>NUCLEOTIDE SEQUENCE [LARGE SCALE GENOMIC DNA]</scope>
    <source>
        <strain evidence="3">RKEM611</strain>
    </source>
</reference>
<dbReference type="Gene3D" id="6.10.250.2410">
    <property type="match status" value="1"/>
</dbReference>
<name>A0A1Y6B3T0_9BACT</name>
<dbReference type="PANTHER" id="PTHR33969:SF2">
    <property type="entry name" value="SEGREGATION AND CONDENSATION PROTEIN A"/>
    <property type="match status" value="1"/>
</dbReference>
<dbReference type="STRING" id="1513793.SAMN06296036_101334"/>
<dbReference type="EMBL" id="FWZT01000001">
    <property type="protein sequence ID" value="SME90082.1"/>
    <property type="molecule type" value="Genomic_DNA"/>
</dbReference>
<protein>
    <recommendedName>
        <fullName evidence="1">Segregation and condensation protein A</fullName>
    </recommendedName>
</protein>
<organism evidence="2 3">
    <name type="scientific">Pseudobacteriovorax antillogorgiicola</name>
    <dbReference type="NCBI Taxonomy" id="1513793"/>
    <lineage>
        <taxon>Bacteria</taxon>
        <taxon>Pseudomonadati</taxon>
        <taxon>Bdellovibrionota</taxon>
        <taxon>Oligoflexia</taxon>
        <taxon>Oligoflexales</taxon>
        <taxon>Pseudobacteriovoracaceae</taxon>
        <taxon>Pseudobacteriovorax</taxon>
    </lineage>
</organism>
<dbReference type="AlphaFoldDB" id="A0A1Y6B3T0"/>
<proteinExistence type="predicted"/>
<evidence type="ECO:0000256" key="1">
    <source>
        <dbReference type="ARBA" id="ARBA00044777"/>
    </source>
</evidence>
<accession>A0A1Y6B3T0</accession>
<dbReference type="RefSeq" id="WP_132314548.1">
    <property type="nucleotide sequence ID" value="NZ_FWZT01000001.1"/>
</dbReference>
<sequence length="263" mass="30385">MAGHYYLKLDQFEGPLDLLLHLIKVNEIDIFNIDIFLLTTQYLQYLRAIRYDDLSTAGEFLEMAATLVHIKTRMLLPNTEGENGEDELEEEDPRKTLQERLIAYEQFKGASEFLGVRPRYDLILKTSYESDRLAPQYEHIEAPLEGDSASLVILYEQMLAKMAERKPPAKVEAKMHMVTVEQKIDELLHLIETVKFALFQGFYKKFKSRYELVVYILAALELSKGGKIRILQQDINGPLWLYRSDFDREQLPIGAASETSQSS</sequence>
<dbReference type="Proteomes" id="UP000192907">
    <property type="component" value="Unassembled WGS sequence"/>
</dbReference>
<dbReference type="Pfam" id="PF02616">
    <property type="entry name" value="SMC_ScpA"/>
    <property type="match status" value="1"/>
</dbReference>
<dbReference type="PANTHER" id="PTHR33969">
    <property type="entry name" value="SEGREGATION AND CONDENSATION PROTEIN A"/>
    <property type="match status" value="1"/>
</dbReference>
<evidence type="ECO:0000313" key="2">
    <source>
        <dbReference type="EMBL" id="SME90082.1"/>
    </source>
</evidence>